<dbReference type="AlphaFoldDB" id="A0A0S2F4N3"/>
<reference evidence="1 2" key="1">
    <citation type="journal article" date="2015" name="BMC Genomics">
        <title>Comparative genomics and metabolic profiling of the genus Lysobacter.</title>
        <authorList>
            <person name="de Bruijn I."/>
            <person name="Cheng X."/>
            <person name="de Jager V."/>
            <person name="Exposito R.G."/>
            <person name="Watrous J."/>
            <person name="Patel N."/>
            <person name="Postma J."/>
            <person name="Dorrestein P.C."/>
            <person name="Kobayashi D."/>
            <person name="Raaijmakers J.M."/>
        </authorList>
    </citation>
    <scope>NUCLEOTIDE SEQUENCE [LARGE SCALE GENOMIC DNA]</scope>
    <source>
        <strain evidence="1 2">76</strain>
    </source>
</reference>
<dbReference type="PATRIC" id="fig|84531.8.peg.359"/>
<evidence type="ECO:0000313" key="2">
    <source>
        <dbReference type="Proteomes" id="UP000060787"/>
    </source>
</evidence>
<dbReference type="KEGG" id="lab:LA76x_0352"/>
<keyword evidence="2" id="KW-1185">Reference proteome</keyword>
<dbReference type="STRING" id="84531.LA76x_0352"/>
<organism evidence="1 2">
    <name type="scientific">Lysobacter antibioticus</name>
    <dbReference type="NCBI Taxonomy" id="84531"/>
    <lineage>
        <taxon>Bacteria</taxon>
        <taxon>Pseudomonadati</taxon>
        <taxon>Pseudomonadota</taxon>
        <taxon>Gammaproteobacteria</taxon>
        <taxon>Lysobacterales</taxon>
        <taxon>Lysobacteraceae</taxon>
        <taxon>Lysobacter</taxon>
    </lineage>
</organism>
<name>A0A0S2F4N3_LYSAN</name>
<accession>A0A0S2F4N3</accession>
<evidence type="ECO:0000313" key="1">
    <source>
        <dbReference type="EMBL" id="ALN78514.1"/>
    </source>
</evidence>
<dbReference type="Proteomes" id="UP000060787">
    <property type="component" value="Chromosome"/>
</dbReference>
<protein>
    <submittedName>
        <fullName evidence="1">Uncharacterized protein</fullName>
    </submittedName>
</protein>
<gene>
    <name evidence="1" type="ORF">LA76x_0352</name>
</gene>
<sequence>MTRARARAGEGAGRRVSVAAAAGFGPWAARNGAPMPRRLLMWTSGMRAAAGDRIGRLRHRGGRRVGALGARRVDGRARG</sequence>
<dbReference type="EMBL" id="CP011129">
    <property type="protein sequence ID" value="ALN78514.1"/>
    <property type="molecule type" value="Genomic_DNA"/>
</dbReference>
<proteinExistence type="predicted"/>